<feature type="compositionally biased region" description="Basic residues" evidence="1">
    <location>
        <begin position="47"/>
        <end position="58"/>
    </location>
</feature>
<sequence length="218" mass="24426">MGASVSKSTSPKHHLKTLYGKQSKRASIISPSSSKIEPSEYIDPHDKKKKSKFYKRKSEKQDVSKSIIGRPTNFIVSILHKQPDIPSHPLIIHILKHLNHAGIDYTSMDTLFMPIEEAQLLKISTANKRLSKVAAESTPKSNYNSNRNISLTMKDYTSFRNLAIMSERNASRNGRQGAGSLKRKPINYAALFSDELYTLTHEHNTTHFNASSASTAMV</sequence>
<accession>A0A8H4BRD4</accession>
<evidence type="ECO:0000256" key="1">
    <source>
        <dbReference type="SAM" id="MobiDB-lite"/>
    </source>
</evidence>
<proteinExistence type="predicted"/>
<dbReference type="AlphaFoldDB" id="A0A8H4BRD4"/>
<protein>
    <submittedName>
        <fullName evidence="2">Uncharacterized protein</fullName>
    </submittedName>
</protein>
<name>A0A8H4BRD4_MUCCL</name>
<feature type="region of interest" description="Disordered" evidence="1">
    <location>
        <begin position="1"/>
        <end position="64"/>
    </location>
</feature>
<comment type="caution">
    <text evidence="2">The sequence shown here is derived from an EMBL/GenBank/DDBJ whole genome shotgun (WGS) entry which is preliminary data.</text>
</comment>
<dbReference type="EMBL" id="JAAECE010000001">
    <property type="protein sequence ID" value="KAF1806799.1"/>
    <property type="molecule type" value="Genomic_DNA"/>
</dbReference>
<organism evidence="2 3">
    <name type="scientific">Mucor circinelloides f. lusitanicus</name>
    <name type="common">Mucor racemosus var. lusitanicus</name>
    <dbReference type="NCBI Taxonomy" id="29924"/>
    <lineage>
        <taxon>Eukaryota</taxon>
        <taxon>Fungi</taxon>
        <taxon>Fungi incertae sedis</taxon>
        <taxon>Mucoromycota</taxon>
        <taxon>Mucoromycotina</taxon>
        <taxon>Mucoromycetes</taxon>
        <taxon>Mucorales</taxon>
        <taxon>Mucorineae</taxon>
        <taxon>Mucoraceae</taxon>
        <taxon>Mucor</taxon>
    </lineage>
</organism>
<dbReference type="Proteomes" id="UP000469890">
    <property type="component" value="Unassembled WGS sequence"/>
</dbReference>
<feature type="compositionally biased region" description="Low complexity" evidence="1">
    <location>
        <begin position="27"/>
        <end position="36"/>
    </location>
</feature>
<reference evidence="2 3" key="1">
    <citation type="submission" date="2019-09" db="EMBL/GenBank/DDBJ databases">
        <authorList>
            <consortium name="DOE Joint Genome Institute"/>
            <person name="Mondo S.J."/>
            <person name="Navarro-Mendoza M.I."/>
            <person name="Perez-Arques C."/>
            <person name="Panchal S."/>
            <person name="Nicolas F.E."/>
            <person name="Ganguly P."/>
            <person name="Pangilinan J."/>
            <person name="Grigoriev I."/>
            <person name="Heitman J."/>
            <person name="Sanya K."/>
            <person name="Garre V."/>
        </authorList>
    </citation>
    <scope>NUCLEOTIDE SEQUENCE [LARGE SCALE GENOMIC DNA]</scope>
    <source>
        <strain evidence="2 3">MU402</strain>
    </source>
</reference>
<evidence type="ECO:0000313" key="3">
    <source>
        <dbReference type="Proteomes" id="UP000469890"/>
    </source>
</evidence>
<evidence type="ECO:0000313" key="2">
    <source>
        <dbReference type="EMBL" id="KAF1806799.1"/>
    </source>
</evidence>
<gene>
    <name evidence="2" type="ORF">FB192DRAFT_1352432</name>
</gene>